<evidence type="ECO:0000313" key="3">
    <source>
        <dbReference type="Proteomes" id="UP000324222"/>
    </source>
</evidence>
<dbReference type="AlphaFoldDB" id="A0A5B7KL83"/>
<dbReference type="EMBL" id="VSRR010148966">
    <property type="protein sequence ID" value="MPD06019.1"/>
    <property type="molecule type" value="Genomic_DNA"/>
</dbReference>
<comment type="caution">
    <text evidence="2">The sequence shown here is derived from an EMBL/GenBank/DDBJ whole genome shotgun (WGS) entry which is preliminary data.</text>
</comment>
<organism evidence="2 3">
    <name type="scientific">Portunus trituberculatus</name>
    <name type="common">Swimming crab</name>
    <name type="synonym">Neptunus trituberculatus</name>
    <dbReference type="NCBI Taxonomy" id="210409"/>
    <lineage>
        <taxon>Eukaryota</taxon>
        <taxon>Metazoa</taxon>
        <taxon>Ecdysozoa</taxon>
        <taxon>Arthropoda</taxon>
        <taxon>Crustacea</taxon>
        <taxon>Multicrustacea</taxon>
        <taxon>Malacostraca</taxon>
        <taxon>Eumalacostraca</taxon>
        <taxon>Eucarida</taxon>
        <taxon>Decapoda</taxon>
        <taxon>Pleocyemata</taxon>
        <taxon>Brachyura</taxon>
        <taxon>Eubrachyura</taxon>
        <taxon>Portunoidea</taxon>
        <taxon>Portunidae</taxon>
        <taxon>Portuninae</taxon>
        <taxon>Portunus</taxon>
    </lineage>
</organism>
<accession>A0A5B7KL83</accession>
<evidence type="ECO:0000256" key="1">
    <source>
        <dbReference type="SAM" id="MobiDB-lite"/>
    </source>
</evidence>
<reference evidence="2 3" key="1">
    <citation type="submission" date="2019-05" db="EMBL/GenBank/DDBJ databases">
        <title>Another draft genome of Portunus trituberculatus and its Hox gene families provides insights of decapod evolution.</title>
        <authorList>
            <person name="Jeong J.-H."/>
            <person name="Song I."/>
            <person name="Kim S."/>
            <person name="Choi T."/>
            <person name="Kim D."/>
            <person name="Ryu S."/>
            <person name="Kim W."/>
        </authorList>
    </citation>
    <scope>NUCLEOTIDE SEQUENCE [LARGE SCALE GENOMIC DNA]</scope>
    <source>
        <tissue evidence="2">Muscle</tissue>
    </source>
</reference>
<feature type="region of interest" description="Disordered" evidence="1">
    <location>
        <begin position="17"/>
        <end position="38"/>
    </location>
</feature>
<evidence type="ECO:0000313" key="2">
    <source>
        <dbReference type="EMBL" id="MPD06019.1"/>
    </source>
</evidence>
<gene>
    <name evidence="2" type="ORF">E2C01_101798</name>
</gene>
<proteinExistence type="predicted"/>
<dbReference type="Proteomes" id="UP000324222">
    <property type="component" value="Unassembled WGS sequence"/>
</dbReference>
<name>A0A5B7KL83_PORTR</name>
<keyword evidence="3" id="KW-1185">Reference proteome</keyword>
<protein>
    <submittedName>
        <fullName evidence="2">Uncharacterized protein</fullName>
    </submittedName>
</protein>
<sequence>MGDRNFDWNERFDGAARRGEAKIGELGGLGPGQSDEVL</sequence>